<dbReference type="AlphaFoldDB" id="A0A1K0G8C8"/>
<evidence type="ECO:0000313" key="15">
    <source>
        <dbReference type="Proteomes" id="UP000179920"/>
    </source>
</evidence>
<dbReference type="InterPro" id="IPR013103">
    <property type="entry name" value="RVT_2"/>
</dbReference>
<evidence type="ECO:0000313" key="14">
    <source>
        <dbReference type="EMBL" id="SAM83973.1"/>
    </source>
</evidence>
<evidence type="ECO:0000259" key="12">
    <source>
        <dbReference type="Pfam" id="PF07727"/>
    </source>
</evidence>
<dbReference type="GO" id="GO:0015074">
    <property type="term" value="P:DNA integration"/>
    <property type="evidence" value="ECO:0007669"/>
    <property type="project" value="UniProtKB-KW"/>
</dbReference>
<proteinExistence type="predicted"/>
<keyword evidence="9" id="KW-0239">DNA-directed DNA polymerase</keyword>
<evidence type="ECO:0000256" key="4">
    <source>
        <dbReference type="ARBA" id="ARBA00022759"/>
    </source>
</evidence>
<evidence type="ECO:0000256" key="7">
    <source>
        <dbReference type="ARBA" id="ARBA00022908"/>
    </source>
</evidence>
<evidence type="ECO:0000256" key="1">
    <source>
        <dbReference type="ARBA" id="ARBA00022695"/>
    </source>
</evidence>
<dbReference type="GO" id="GO:0006310">
    <property type="term" value="P:DNA recombination"/>
    <property type="evidence" value="ECO:0007669"/>
    <property type="project" value="UniProtKB-KW"/>
</dbReference>
<keyword evidence="2" id="KW-0540">Nuclease</keyword>
<dbReference type="InterPro" id="IPR057670">
    <property type="entry name" value="SH3_retrovirus"/>
</dbReference>
<keyword evidence="10" id="KW-0233">DNA recombination</keyword>
<keyword evidence="7" id="KW-0229">DNA integration</keyword>
<evidence type="ECO:0000256" key="11">
    <source>
        <dbReference type="ARBA" id="ARBA00023268"/>
    </source>
</evidence>
<dbReference type="EMBL" id="LT558128">
    <property type="protein sequence ID" value="SAM83973.1"/>
    <property type="molecule type" value="Genomic_DNA"/>
</dbReference>
<organism evidence="14 15">
    <name type="scientific">Ustilago bromivora</name>
    <dbReference type="NCBI Taxonomy" id="307758"/>
    <lineage>
        <taxon>Eukaryota</taxon>
        <taxon>Fungi</taxon>
        <taxon>Dikarya</taxon>
        <taxon>Basidiomycota</taxon>
        <taxon>Ustilaginomycotina</taxon>
        <taxon>Ustilaginomycetes</taxon>
        <taxon>Ustilaginales</taxon>
        <taxon>Ustilaginaceae</taxon>
        <taxon>Ustilago</taxon>
    </lineage>
</organism>
<evidence type="ECO:0000259" key="13">
    <source>
        <dbReference type="Pfam" id="PF25597"/>
    </source>
</evidence>
<dbReference type="SUPFAM" id="SSF56672">
    <property type="entry name" value="DNA/RNA polymerases"/>
    <property type="match status" value="1"/>
</dbReference>
<evidence type="ECO:0000256" key="5">
    <source>
        <dbReference type="ARBA" id="ARBA00022801"/>
    </source>
</evidence>
<evidence type="ECO:0000256" key="3">
    <source>
        <dbReference type="ARBA" id="ARBA00022723"/>
    </source>
</evidence>
<accession>A0A1K0G8C8</accession>
<keyword evidence="6" id="KW-0460">Magnesium</keyword>
<feature type="domain" description="Retroviral polymerase SH3-like" evidence="13">
    <location>
        <begin position="63"/>
        <end position="126"/>
    </location>
</feature>
<evidence type="ECO:0000256" key="6">
    <source>
        <dbReference type="ARBA" id="ARBA00022842"/>
    </source>
</evidence>
<dbReference type="Pfam" id="PF25597">
    <property type="entry name" value="SH3_retrovirus"/>
    <property type="match status" value="1"/>
</dbReference>
<dbReference type="Proteomes" id="UP000179920">
    <property type="component" value="Chromosome XII"/>
</dbReference>
<dbReference type="InterPro" id="IPR043502">
    <property type="entry name" value="DNA/RNA_pol_sf"/>
</dbReference>
<dbReference type="GO" id="GO:0003887">
    <property type="term" value="F:DNA-directed DNA polymerase activity"/>
    <property type="evidence" value="ECO:0007669"/>
    <property type="project" value="UniProtKB-KW"/>
</dbReference>
<gene>
    <name evidence="14" type="ORF">UBRO_20797</name>
</gene>
<keyword evidence="5" id="KW-0378">Hydrolase</keyword>
<dbReference type="GO" id="GO:0004519">
    <property type="term" value="F:endonuclease activity"/>
    <property type="evidence" value="ECO:0007669"/>
    <property type="project" value="UniProtKB-KW"/>
</dbReference>
<dbReference type="GO" id="GO:0046872">
    <property type="term" value="F:metal ion binding"/>
    <property type="evidence" value="ECO:0007669"/>
    <property type="project" value="UniProtKB-KW"/>
</dbReference>
<keyword evidence="3" id="KW-0479">Metal-binding</keyword>
<dbReference type="PANTHER" id="PTHR42648">
    <property type="entry name" value="TRANSPOSASE, PUTATIVE-RELATED"/>
    <property type="match status" value="1"/>
</dbReference>
<evidence type="ECO:0000256" key="9">
    <source>
        <dbReference type="ARBA" id="ARBA00022932"/>
    </source>
</evidence>
<keyword evidence="4" id="KW-0255">Endonuclease</keyword>
<evidence type="ECO:0000256" key="8">
    <source>
        <dbReference type="ARBA" id="ARBA00022918"/>
    </source>
</evidence>
<name>A0A1K0G8C8_9BASI</name>
<dbReference type="Pfam" id="PF07727">
    <property type="entry name" value="RVT_2"/>
    <property type="match status" value="1"/>
</dbReference>
<keyword evidence="1" id="KW-0548">Nucleotidyltransferase</keyword>
<evidence type="ECO:0000256" key="2">
    <source>
        <dbReference type="ARBA" id="ARBA00022722"/>
    </source>
</evidence>
<protein>
    <submittedName>
        <fullName evidence="14">Uncharacterized protein</fullName>
    </submittedName>
</protein>
<keyword evidence="8" id="KW-0695">RNA-directed DNA polymerase</keyword>
<sequence length="555" mass="63978">MIKNIMNFMLHTHQLPQTFWLYAVKATAFTKNLLSNIKNRIPYQIFYNKDPRKLFKLLRTFGCLAWVNIPKAKRKKLDDLAIPAIFMGYDEEHKGWKLLSPNHNPSVFWSNPVRFLEDQCWEDRTDMMPIKETNAIFYNNTANIEDLSYSEEDEFDEELTQPLEDIYHPPSEEDLALKGDLFSPEPSEIPPPEPSKLLTIPSEMASDVSPMPDLRTIPYSIAEQYFKLDESLRQHQSYFEKFHKTWQLRPWQHPITIAVLIQKYPRCWPDNKTIQKFQDGLQNHGLLVDLPDPIYQAEAQLTSPALQPTVKQALNGKDWTHWKEAIKAEMDRLERMSIWEIVDKPPNTNLVDSKLVLTIKTDTNMIPIKYNARFCAQGFSQRSSIDYDEIFAPVVPQDAICTILAIAARQDWELDSIDVTQAYLNASLHHEVYLKPPEGAIVPKGKVYKLIKGLYELKQSGHEWNLELDAHLQSMGFLSLSCAPCIYLRGTGETKVIIAVYVDDMLITGPKQSIINAVKTAITDKWKTTDNGPAKEFLQIKITCNHQQQTISLDQ</sequence>
<reference evidence="15" key="1">
    <citation type="submission" date="2016-04" db="EMBL/GenBank/DDBJ databases">
        <authorList>
            <person name="Guldener U."/>
            <person name="Guldener U."/>
        </authorList>
    </citation>
    <scope>NUCLEOTIDE SEQUENCE [LARGE SCALE GENOMIC DNA]</scope>
    <source>
        <strain evidence="15">UB2112</strain>
    </source>
</reference>
<keyword evidence="9" id="KW-0808">Transferase</keyword>
<keyword evidence="11" id="KW-0511">Multifunctional enzyme</keyword>
<dbReference type="GO" id="GO:0003964">
    <property type="term" value="F:RNA-directed DNA polymerase activity"/>
    <property type="evidence" value="ECO:0007669"/>
    <property type="project" value="UniProtKB-KW"/>
</dbReference>
<dbReference type="InterPro" id="IPR039537">
    <property type="entry name" value="Retrotran_Ty1/copia-like"/>
</dbReference>
<feature type="domain" description="Reverse transcriptase Ty1/copia-type" evidence="12">
    <location>
        <begin position="338"/>
        <end position="552"/>
    </location>
</feature>
<evidence type="ECO:0000256" key="10">
    <source>
        <dbReference type="ARBA" id="ARBA00023172"/>
    </source>
</evidence>
<dbReference type="PANTHER" id="PTHR42648:SF11">
    <property type="entry name" value="TRANSPOSON TY4-P GAG-POL POLYPROTEIN"/>
    <property type="match status" value="1"/>
</dbReference>
<dbReference type="GO" id="GO:0016787">
    <property type="term" value="F:hydrolase activity"/>
    <property type="evidence" value="ECO:0007669"/>
    <property type="project" value="UniProtKB-KW"/>
</dbReference>